<sequence length="388" mass="42981">MTSSAPDTVTCRLCRRQFSKYTCPTCNVPYCSLTCFRSEAHSQCSETFYKKEVESDIRAEPSKTANERQRMLELLKRFEEDSAAQGELESFGDEDEEDDESDISRRLQSVDLESTSPDDLWALLTPAEREKFLKAMEDPSSGLALQLLSSEELESEKQDPWWARSAVSENIAGPSANRYGDPPDPIQIPPSLASPKRSGPSLIYNICAFIAYGYTTRHLSLSHLSAASGSDSDAARALISQLTPFLTSRTSTTLHVSLDNVITDIHSRLPADSATSQLFVLLLRDATALLRPTLIVDEADTLTGPHARTLRMLGDLHTLFQARAYVSHKLVFYAASLGVDANEVALEIEREVQVREADLGVGAEEVKWERLGEWGQERHDVGILEVGP</sequence>
<dbReference type="Gene3D" id="3.30.60.190">
    <property type="match status" value="1"/>
</dbReference>
<dbReference type="Proteomes" id="UP001215280">
    <property type="component" value="Unassembled WGS sequence"/>
</dbReference>
<organism evidence="4 5">
    <name type="scientific">Mycena maculata</name>
    <dbReference type="NCBI Taxonomy" id="230809"/>
    <lineage>
        <taxon>Eukaryota</taxon>
        <taxon>Fungi</taxon>
        <taxon>Dikarya</taxon>
        <taxon>Basidiomycota</taxon>
        <taxon>Agaricomycotina</taxon>
        <taxon>Agaricomycetes</taxon>
        <taxon>Agaricomycetidae</taxon>
        <taxon>Agaricales</taxon>
        <taxon>Marasmiineae</taxon>
        <taxon>Mycenaceae</taxon>
        <taxon>Mycena</taxon>
    </lineage>
</organism>
<keyword evidence="1" id="KW-0479">Metal-binding</keyword>
<dbReference type="InterPro" id="IPR039646">
    <property type="entry name" value="ZNHIT2"/>
</dbReference>
<dbReference type="PANTHER" id="PTHR15555">
    <property type="entry name" value="ZINC FINGER HIT DOMAIN CONTAINING PROTEIN 2 PROTEIN FON -RELATED"/>
    <property type="match status" value="1"/>
</dbReference>
<evidence type="ECO:0000313" key="4">
    <source>
        <dbReference type="EMBL" id="KAJ7777882.1"/>
    </source>
</evidence>
<feature type="domain" description="HIT-type" evidence="3">
    <location>
        <begin position="11"/>
        <end position="44"/>
    </location>
</feature>
<proteinExistence type="predicted"/>
<protein>
    <recommendedName>
        <fullName evidence="3">HIT-type domain-containing protein</fullName>
    </recommendedName>
</protein>
<evidence type="ECO:0000256" key="2">
    <source>
        <dbReference type="SAM" id="MobiDB-lite"/>
    </source>
</evidence>
<dbReference type="GO" id="GO:0008270">
    <property type="term" value="F:zinc ion binding"/>
    <property type="evidence" value="ECO:0007669"/>
    <property type="project" value="UniProtKB-UniRule"/>
</dbReference>
<dbReference type="PROSITE" id="PS51083">
    <property type="entry name" value="ZF_HIT"/>
    <property type="match status" value="1"/>
</dbReference>
<dbReference type="AlphaFoldDB" id="A0AAD7K4B4"/>
<dbReference type="Pfam" id="PF04438">
    <property type="entry name" value="zf-HIT"/>
    <property type="match status" value="1"/>
</dbReference>
<dbReference type="CDD" id="cd23024">
    <property type="entry name" value="zf-HIT_ZNHIT2-3"/>
    <property type="match status" value="1"/>
</dbReference>
<keyword evidence="5" id="KW-1185">Reference proteome</keyword>
<evidence type="ECO:0000313" key="5">
    <source>
        <dbReference type="Proteomes" id="UP001215280"/>
    </source>
</evidence>
<dbReference type="PANTHER" id="PTHR15555:SF0">
    <property type="entry name" value="ZINC FINGER HIT DOMAIN-CONTAINING PROTEIN 2"/>
    <property type="match status" value="1"/>
</dbReference>
<keyword evidence="1" id="KW-0863">Zinc-finger</keyword>
<evidence type="ECO:0000259" key="3">
    <source>
        <dbReference type="PROSITE" id="PS51083"/>
    </source>
</evidence>
<name>A0AAD7K4B4_9AGAR</name>
<accession>A0AAD7K4B4</accession>
<comment type="caution">
    <text evidence="4">The sequence shown here is derived from an EMBL/GenBank/DDBJ whole genome shotgun (WGS) entry which is preliminary data.</text>
</comment>
<dbReference type="SUPFAM" id="SSF144232">
    <property type="entry name" value="HIT/MYND zinc finger-like"/>
    <property type="match status" value="1"/>
</dbReference>
<gene>
    <name evidence="4" type="ORF">DFH07DRAFT_1036143</name>
</gene>
<dbReference type="EMBL" id="JARJLG010000009">
    <property type="protein sequence ID" value="KAJ7777882.1"/>
    <property type="molecule type" value="Genomic_DNA"/>
</dbReference>
<dbReference type="InterPro" id="IPR007529">
    <property type="entry name" value="Znf_HIT"/>
</dbReference>
<feature type="region of interest" description="Disordered" evidence="2">
    <location>
        <begin position="81"/>
        <end position="109"/>
    </location>
</feature>
<evidence type="ECO:0000256" key="1">
    <source>
        <dbReference type="PROSITE-ProRule" id="PRU00453"/>
    </source>
</evidence>
<feature type="region of interest" description="Disordered" evidence="2">
    <location>
        <begin position="173"/>
        <end position="196"/>
    </location>
</feature>
<keyword evidence="1" id="KW-0862">Zinc</keyword>
<reference evidence="4" key="1">
    <citation type="submission" date="2023-03" db="EMBL/GenBank/DDBJ databases">
        <title>Massive genome expansion in bonnet fungi (Mycena s.s.) driven by repeated elements and novel gene families across ecological guilds.</title>
        <authorList>
            <consortium name="Lawrence Berkeley National Laboratory"/>
            <person name="Harder C.B."/>
            <person name="Miyauchi S."/>
            <person name="Viragh M."/>
            <person name="Kuo A."/>
            <person name="Thoen E."/>
            <person name="Andreopoulos B."/>
            <person name="Lu D."/>
            <person name="Skrede I."/>
            <person name="Drula E."/>
            <person name="Henrissat B."/>
            <person name="Morin E."/>
            <person name="Kohler A."/>
            <person name="Barry K."/>
            <person name="LaButti K."/>
            <person name="Morin E."/>
            <person name="Salamov A."/>
            <person name="Lipzen A."/>
            <person name="Mereny Z."/>
            <person name="Hegedus B."/>
            <person name="Baldrian P."/>
            <person name="Stursova M."/>
            <person name="Weitz H."/>
            <person name="Taylor A."/>
            <person name="Grigoriev I.V."/>
            <person name="Nagy L.G."/>
            <person name="Martin F."/>
            <person name="Kauserud H."/>
        </authorList>
    </citation>
    <scope>NUCLEOTIDE SEQUENCE</scope>
    <source>
        <strain evidence="4">CBHHK188m</strain>
    </source>
</reference>
<feature type="compositionally biased region" description="Acidic residues" evidence="2">
    <location>
        <begin position="90"/>
        <end position="101"/>
    </location>
</feature>